<evidence type="ECO:0000256" key="2">
    <source>
        <dbReference type="ARBA" id="ARBA00004123"/>
    </source>
</evidence>
<evidence type="ECO:0000313" key="13">
    <source>
        <dbReference type="EMBL" id="MQL75382.1"/>
    </source>
</evidence>
<proteinExistence type="inferred from homology"/>
<feature type="compositionally biased region" description="Polar residues" evidence="11">
    <location>
        <begin position="160"/>
        <end position="180"/>
    </location>
</feature>
<feature type="compositionally biased region" description="Basic and acidic residues" evidence="11">
    <location>
        <begin position="62"/>
        <end position="72"/>
    </location>
</feature>
<dbReference type="PANTHER" id="PTHR31734:SF2">
    <property type="entry name" value="AUXIN-RESPONSIVE PROTEIN IAA26"/>
    <property type="match status" value="1"/>
</dbReference>
<evidence type="ECO:0000256" key="3">
    <source>
        <dbReference type="ARBA" id="ARBA00006728"/>
    </source>
</evidence>
<keyword evidence="6 10" id="KW-0805">Transcription regulation</keyword>
<evidence type="ECO:0000256" key="11">
    <source>
        <dbReference type="SAM" id="MobiDB-lite"/>
    </source>
</evidence>
<feature type="domain" description="PB1" evidence="12">
    <location>
        <begin position="227"/>
        <end position="333"/>
    </location>
</feature>
<dbReference type="Gene3D" id="3.10.20.90">
    <property type="entry name" value="Phosphatidylinositol 3-kinase Catalytic Subunit, Chain A, domain 1"/>
    <property type="match status" value="1"/>
</dbReference>
<dbReference type="PROSITE" id="PS51745">
    <property type="entry name" value="PB1"/>
    <property type="match status" value="1"/>
</dbReference>
<feature type="region of interest" description="Disordered" evidence="11">
    <location>
        <begin position="135"/>
        <end position="225"/>
    </location>
</feature>
<dbReference type="EMBL" id="NMUH01000250">
    <property type="protein sequence ID" value="MQL75382.1"/>
    <property type="molecule type" value="Genomic_DNA"/>
</dbReference>
<dbReference type="OrthoDB" id="615826at2759"/>
<feature type="region of interest" description="Disordered" evidence="11">
    <location>
        <begin position="54"/>
        <end position="96"/>
    </location>
</feature>
<dbReference type="SUPFAM" id="SSF54277">
    <property type="entry name" value="CAD &amp; PB1 domains"/>
    <property type="match status" value="1"/>
</dbReference>
<comment type="subunit">
    <text evidence="4 10">Homodimers and heterodimers.</text>
</comment>
<evidence type="ECO:0000256" key="7">
    <source>
        <dbReference type="ARBA" id="ARBA00023163"/>
    </source>
</evidence>
<comment type="function">
    <text evidence="1 10">Aux/IAA proteins are short-lived transcriptional factors that function as repressors of early auxin response genes at low auxin concentrations.</text>
</comment>
<feature type="region of interest" description="Disordered" evidence="11">
    <location>
        <begin position="1"/>
        <end position="40"/>
    </location>
</feature>
<evidence type="ECO:0000256" key="5">
    <source>
        <dbReference type="ARBA" id="ARBA00022491"/>
    </source>
</evidence>
<dbReference type="Proteomes" id="UP000652761">
    <property type="component" value="Unassembled WGS sequence"/>
</dbReference>
<organism evidence="13 14">
    <name type="scientific">Colocasia esculenta</name>
    <name type="common">Wild taro</name>
    <name type="synonym">Arum esculentum</name>
    <dbReference type="NCBI Taxonomy" id="4460"/>
    <lineage>
        <taxon>Eukaryota</taxon>
        <taxon>Viridiplantae</taxon>
        <taxon>Streptophyta</taxon>
        <taxon>Embryophyta</taxon>
        <taxon>Tracheophyta</taxon>
        <taxon>Spermatophyta</taxon>
        <taxon>Magnoliopsida</taxon>
        <taxon>Liliopsida</taxon>
        <taxon>Araceae</taxon>
        <taxon>Aroideae</taxon>
        <taxon>Colocasieae</taxon>
        <taxon>Colocasia</taxon>
    </lineage>
</organism>
<evidence type="ECO:0000256" key="10">
    <source>
        <dbReference type="RuleBase" id="RU004549"/>
    </source>
</evidence>
<evidence type="ECO:0000256" key="1">
    <source>
        <dbReference type="ARBA" id="ARBA00002159"/>
    </source>
</evidence>
<keyword evidence="7 10" id="KW-0804">Transcription</keyword>
<evidence type="ECO:0000256" key="9">
    <source>
        <dbReference type="ARBA" id="ARBA00023294"/>
    </source>
</evidence>
<dbReference type="InterPro" id="IPR053793">
    <property type="entry name" value="PB1-like"/>
</dbReference>
<dbReference type="GO" id="GO:0005634">
    <property type="term" value="C:nucleus"/>
    <property type="evidence" value="ECO:0007669"/>
    <property type="project" value="UniProtKB-SubCell"/>
</dbReference>
<name>A0A843TS39_COLES</name>
<dbReference type="PANTHER" id="PTHR31734">
    <property type="entry name" value="AUXIN-RESPONSIVE PROTEIN IAA17"/>
    <property type="match status" value="1"/>
</dbReference>
<dbReference type="GO" id="GO:0006355">
    <property type="term" value="P:regulation of DNA-templated transcription"/>
    <property type="evidence" value="ECO:0007669"/>
    <property type="project" value="InterPro"/>
</dbReference>
<accession>A0A843TS39</accession>
<evidence type="ECO:0000313" key="14">
    <source>
        <dbReference type="Proteomes" id="UP000652761"/>
    </source>
</evidence>
<keyword evidence="5 10" id="KW-0678">Repressor</keyword>
<keyword evidence="9 10" id="KW-0927">Auxin signaling pathway</keyword>
<comment type="caution">
    <text evidence="13">The sequence shown here is derived from an EMBL/GenBank/DDBJ whole genome shotgun (WGS) entry which is preliminary data.</text>
</comment>
<comment type="subcellular location">
    <subcellularLocation>
        <location evidence="2 10">Nucleus</location>
    </subcellularLocation>
</comment>
<evidence type="ECO:0000256" key="4">
    <source>
        <dbReference type="ARBA" id="ARBA00011726"/>
    </source>
</evidence>
<feature type="compositionally biased region" description="Basic and acidic residues" evidence="11">
    <location>
        <begin position="30"/>
        <end position="40"/>
    </location>
</feature>
<evidence type="ECO:0000256" key="8">
    <source>
        <dbReference type="ARBA" id="ARBA00023242"/>
    </source>
</evidence>
<dbReference type="GO" id="GO:0009734">
    <property type="term" value="P:auxin-activated signaling pathway"/>
    <property type="evidence" value="ECO:0007669"/>
    <property type="project" value="UniProtKB-UniRule"/>
</dbReference>
<dbReference type="FunFam" id="3.10.20.90:FF:000225">
    <property type="entry name" value="Auxin-responsive protein"/>
    <property type="match status" value="1"/>
</dbReference>
<gene>
    <name evidence="13" type="ORF">Taro_007757</name>
</gene>
<dbReference type="Pfam" id="PF02309">
    <property type="entry name" value="AUX_IAA"/>
    <property type="match status" value="1"/>
</dbReference>
<evidence type="ECO:0000259" key="12">
    <source>
        <dbReference type="PROSITE" id="PS51745"/>
    </source>
</evidence>
<dbReference type="InterPro" id="IPR033389">
    <property type="entry name" value="AUX/IAA_dom"/>
</dbReference>
<dbReference type="InterPro" id="IPR003311">
    <property type="entry name" value="AUX_IAA"/>
</dbReference>
<reference evidence="13" key="1">
    <citation type="submission" date="2017-07" db="EMBL/GenBank/DDBJ databases">
        <title>Taro Niue Genome Assembly and Annotation.</title>
        <authorList>
            <person name="Atibalentja N."/>
            <person name="Keating K."/>
            <person name="Fields C.J."/>
        </authorList>
    </citation>
    <scope>NUCLEOTIDE SEQUENCE</scope>
    <source>
        <strain evidence="13">Niue_2</strain>
        <tissue evidence="13">Leaf</tissue>
    </source>
</reference>
<dbReference type="AlphaFoldDB" id="A0A843TS39"/>
<sequence>MEGGFGKGARAGDPYPKLLDLIPNGGGWSERGREEGGGRESLKLAEQKLELRLAPPGAEDWPVEKEHHKEDPSAFSLGTPCRTSSRATIASAGAKRGFSDTLESQIHGFQQQQQQQKTSFLHLASAPGLVRDSSQKVNGMDAEQQQGHQSLEGKAGSAPSVATPSSGNAAATPNSSQARTAASPVVGWPPIRSFRKNLTSSSSSKPPSVPQNGNSGKNQRQEIPNKGKFVKINMDGVPIGRKVDLKAHDSYEKLSAAVDELFRGLLAAQRETPASGCQCDGEAGPGQAITGLLDGSGEYTLVYEDDEGDKLLVGDVPWDMFVCSVKRLRVLKSSELSALSVSIPCISHVVRREIDMSRWWALPRPTSTVAALCVPSECRRAAAQCLPVATGALHARTRGLLLPWRSSLDS</sequence>
<keyword evidence="8 10" id="KW-0539">Nucleus</keyword>
<evidence type="ECO:0000256" key="6">
    <source>
        <dbReference type="ARBA" id="ARBA00023015"/>
    </source>
</evidence>
<comment type="similarity">
    <text evidence="3 10">Belongs to the Aux/IAA family.</text>
</comment>
<protein>
    <recommendedName>
        <fullName evidence="10">Auxin-responsive protein</fullName>
    </recommendedName>
</protein>
<keyword evidence="14" id="KW-1185">Reference proteome</keyword>